<feature type="domain" description="TniQ" evidence="1">
    <location>
        <begin position="17"/>
        <end position="167"/>
    </location>
</feature>
<dbReference type="AlphaFoldDB" id="A0A398C2N8"/>
<name>A0A398C2N8_9BURK</name>
<accession>A0A398C2N8</accession>
<evidence type="ECO:0000313" key="4">
    <source>
        <dbReference type="Proteomes" id="UP000266302"/>
    </source>
</evidence>
<evidence type="ECO:0008006" key="5">
    <source>
        <dbReference type="Google" id="ProtNLM"/>
    </source>
</evidence>
<reference evidence="3 4" key="1">
    <citation type="submission" date="2018-09" db="EMBL/GenBank/DDBJ databases">
        <title>Draft genome of Simplicispira sp. NY-02.</title>
        <authorList>
            <person name="Im W.T."/>
        </authorList>
    </citation>
    <scope>NUCLEOTIDE SEQUENCE [LARGE SCALE GENOMIC DNA]</scope>
    <source>
        <strain evidence="3 4">NY-02</strain>
    </source>
</reference>
<dbReference type="OrthoDB" id="470139at2"/>
<protein>
    <recommendedName>
        <fullName evidence="5">Transposon Tn7 transposition protein TnsD C-termianl domain-containing protein</fullName>
    </recommendedName>
</protein>
<keyword evidence="4" id="KW-1185">Reference proteome</keyword>
<dbReference type="Pfam" id="PF15978">
    <property type="entry name" value="TnsD"/>
    <property type="match status" value="2"/>
</dbReference>
<dbReference type="Gene3D" id="1.10.10.60">
    <property type="entry name" value="Homeodomain-like"/>
    <property type="match status" value="1"/>
</dbReference>
<dbReference type="EMBL" id="QXJC01000010">
    <property type="protein sequence ID" value="RID97152.1"/>
    <property type="molecule type" value="Genomic_DNA"/>
</dbReference>
<evidence type="ECO:0000259" key="2">
    <source>
        <dbReference type="Pfam" id="PF15978"/>
    </source>
</evidence>
<dbReference type="RefSeq" id="WP_119110378.1">
    <property type="nucleotide sequence ID" value="NZ_QXJC01000010.1"/>
</dbReference>
<dbReference type="InterPro" id="IPR032750">
    <property type="entry name" value="TnsD_C"/>
</dbReference>
<comment type="caution">
    <text evidence="3">The sequence shown here is derived from an EMBL/GenBank/DDBJ whole genome shotgun (WGS) entry which is preliminary data.</text>
</comment>
<organism evidence="3 4">
    <name type="scientific">Simplicispira hankyongi</name>
    <dbReference type="NCBI Taxonomy" id="2315688"/>
    <lineage>
        <taxon>Bacteria</taxon>
        <taxon>Pseudomonadati</taxon>
        <taxon>Pseudomonadota</taxon>
        <taxon>Betaproteobacteria</taxon>
        <taxon>Burkholderiales</taxon>
        <taxon>Comamonadaceae</taxon>
        <taxon>Simplicispira</taxon>
    </lineage>
</organism>
<feature type="domain" description="Transposon Tn7 transposition protein TnsD C-terminal" evidence="2">
    <location>
        <begin position="209"/>
        <end position="316"/>
    </location>
</feature>
<dbReference type="Proteomes" id="UP000266302">
    <property type="component" value="Unassembled WGS sequence"/>
</dbReference>
<dbReference type="InterPro" id="IPR009492">
    <property type="entry name" value="TniQ"/>
</dbReference>
<gene>
    <name evidence="3" type="ORF">D3F03_15700</name>
</gene>
<evidence type="ECO:0000313" key="3">
    <source>
        <dbReference type="EMBL" id="RID97152.1"/>
    </source>
</evidence>
<evidence type="ECO:0000259" key="1">
    <source>
        <dbReference type="Pfam" id="PF06527"/>
    </source>
</evidence>
<proteinExistence type="predicted"/>
<dbReference type="Pfam" id="PF06527">
    <property type="entry name" value="TniQ"/>
    <property type="match status" value="1"/>
</dbReference>
<feature type="domain" description="Transposon Tn7 transposition protein TnsD C-terminal" evidence="2">
    <location>
        <begin position="356"/>
        <end position="561"/>
    </location>
</feature>
<sequence>MPETDRLFPGYQLLSWLPDETFFSLVSRHHQLWGHVTSAQTCQLIFGSTRAGTHHDLPNSLGAFAQRTNRFLGEVDSIAKERTLLKFYAAFTPASETENAVACMSSASVAHLKLRLGILTSRFRANHPLKACPHCMEKDLRETGWAYWHLKHQFPGVWICTTHQQPLLQSALKANGVDRFQWLLPRLSELNPACAAPEEASSHSVLLSLAELVEHLIQSGSKQPLQFGKLHEVYRPELHQRSWIAGAANLRMAQIVPAFLNYCEPLRHIPEFAALAENDADMRAQLSRLLRPPRTGTHPLRHILLIHWLFGDGHRFDLVRSEGGNGAVCTQDGSPPVAPVVDLRMDYLCRLIRDQGHSVRKAASLVGVDPQTALVWAARAGIAVSRRPQKLSAEVRSKALRELRKGAEKAQVASRAGVSVGTITRLLLSDTRLHADWAEARSEKMRAHSRSLWLQLLESSGCLGIKWMRQLDPRTYIWLYRNDRAWLDAHRPDAVAQRPRHSSVDWQARDEHLRDLVRKAALRLMDNDDVRRIHFWQLCQQIPDLRAKQASLHRLPRTLEAIKAALTAHRSPQDLFR</sequence>